<organism evidence="1 2">
    <name type="scientific">Niallia endozanthoxylica</name>
    <dbReference type="NCBI Taxonomy" id="2036016"/>
    <lineage>
        <taxon>Bacteria</taxon>
        <taxon>Bacillati</taxon>
        <taxon>Bacillota</taxon>
        <taxon>Bacilli</taxon>
        <taxon>Bacillales</taxon>
        <taxon>Bacillaceae</taxon>
        <taxon>Niallia</taxon>
    </lineage>
</organism>
<evidence type="ECO:0000313" key="1">
    <source>
        <dbReference type="EMBL" id="KAA9014062.1"/>
    </source>
</evidence>
<dbReference type="OrthoDB" id="2874072at2"/>
<name>A0A5J5H322_9BACI</name>
<evidence type="ECO:0000313" key="2">
    <source>
        <dbReference type="Proteomes" id="UP000326671"/>
    </source>
</evidence>
<reference evidence="1 2" key="1">
    <citation type="submission" date="2019-09" db="EMBL/GenBank/DDBJ databases">
        <title>Whole genome sequences of isolates from the Mars Exploration Rovers.</title>
        <authorList>
            <person name="Seuylemezian A."/>
            <person name="Vaishampayan P."/>
        </authorList>
    </citation>
    <scope>NUCLEOTIDE SEQUENCE [LARGE SCALE GENOMIC DNA]</scope>
    <source>
        <strain evidence="1 2">MER_TA_151</strain>
    </source>
</reference>
<dbReference type="Proteomes" id="UP000326671">
    <property type="component" value="Unassembled WGS sequence"/>
</dbReference>
<dbReference type="EMBL" id="VYKL01000047">
    <property type="protein sequence ID" value="KAA9014062.1"/>
    <property type="molecule type" value="Genomic_DNA"/>
</dbReference>
<dbReference type="RefSeq" id="WP_150442599.1">
    <property type="nucleotide sequence ID" value="NZ_VYKL01000047.1"/>
</dbReference>
<proteinExistence type="predicted"/>
<protein>
    <submittedName>
        <fullName evidence="1">Uncharacterized protein</fullName>
    </submittedName>
</protein>
<comment type="caution">
    <text evidence="1">The sequence shown here is derived from an EMBL/GenBank/DDBJ whole genome shotgun (WGS) entry which is preliminary data.</text>
</comment>
<keyword evidence="2" id="KW-1185">Reference proteome</keyword>
<accession>A0A5J5H322</accession>
<dbReference type="AlphaFoldDB" id="A0A5J5H322"/>
<gene>
    <name evidence="1" type="ORF">F4V44_24310</name>
</gene>
<sequence>MKFPKNVILESVAERKNHPDYGLEFVQELGNDDAGFDEMVVVIFKYKDKYYSIDIQHIHGKNNYDDWADEVDCPEVVRREAIQYYWEEVKQPV</sequence>